<dbReference type="PANTHER" id="PTHR33392">
    <property type="entry name" value="POLYISOPRENYL-TEICHOIC ACID--PEPTIDOGLYCAN TEICHOIC ACID TRANSFERASE TAGU"/>
    <property type="match status" value="1"/>
</dbReference>
<feature type="compositionally biased region" description="Polar residues" evidence="2">
    <location>
        <begin position="136"/>
        <end position="148"/>
    </location>
</feature>
<keyword evidence="5" id="KW-0238">DNA-binding</keyword>
<dbReference type="STRING" id="662755.CRES_0515"/>
<dbReference type="Gene3D" id="3.40.630.190">
    <property type="entry name" value="LCP protein"/>
    <property type="match status" value="1"/>
</dbReference>
<keyword evidence="6" id="KW-1185">Reference proteome</keyword>
<keyword evidence="3" id="KW-0812">Transmembrane</keyword>
<dbReference type="InterPro" id="IPR050922">
    <property type="entry name" value="LytR/CpsA/Psr_CW_biosynth"/>
</dbReference>
<evidence type="ECO:0000259" key="4">
    <source>
        <dbReference type="Pfam" id="PF03816"/>
    </source>
</evidence>
<reference evidence="5 6" key="1">
    <citation type="journal article" date="2012" name="BMC Genomics">
        <title>Complete genome sequence, lifestyle, and multi-drug resistance of the human pathogen Corynebacterium resistens DSM 45100 isolated from blood samples of a leukemia patient.</title>
        <authorList>
            <person name="Schroder J."/>
            <person name="Maus I."/>
            <person name="Meyer K."/>
            <person name="Wordemann S."/>
            <person name="Blom J."/>
            <person name="Jaenicke S."/>
            <person name="Schneider J."/>
            <person name="Trost E."/>
            <person name="Tauch A."/>
        </authorList>
    </citation>
    <scope>NUCLEOTIDE SEQUENCE [LARGE SCALE GENOMIC DNA]</scope>
    <source>
        <strain evidence="6">DSM 45100 / JCM 12819 / CCUG 50093 / GTC 2026 / SICGH 158</strain>
    </source>
</reference>
<evidence type="ECO:0000256" key="1">
    <source>
        <dbReference type="ARBA" id="ARBA00006068"/>
    </source>
</evidence>
<keyword evidence="3" id="KW-1133">Transmembrane helix</keyword>
<dbReference type="NCBIfam" id="TIGR00350">
    <property type="entry name" value="lytR_cpsA_psr"/>
    <property type="match status" value="1"/>
</dbReference>
<protein>
    <submittedName>
        <fullName evidence="5">LytR DNA-binding transcription regulator</fullName>
    </submittedName>
</protein>
<sequence>MYSMTPRDESSKDGFARDHNGELILDRFGRPVRRRSTLPPPEGKPSSRQDDRPRPEPPQYRRQQLPPTAPPEPRSPQGQLPHGARSMGNQSRGYPSQEYPDRPEHQLPPSYQAPRAEPGYQEPPRASYRSPYQERPTGSPSFGASSRRSLPGDRGGSFGRRRRDARAPRRPRLLPRFGIFKTILALILVFILVMVGGLFWVDSKLNRVEALKNYSGRVGNTKGTNWLLVGSDSRAGLDKKDADRLMAGEINDSVGRTDTIMIVHVPSMGGKPTMLSLPRDSWVDIPGQGQNKLNQAFSIGGPALLQQTVEKATGLRIDRYAEIGFGGFANVVDSVGGLEMCLKEPLKDPMAGIDLKAGCQKMNGPTALGYVRSRYTSARGDLDRVDRQKEFLAALSKKVASPGTMLNPFRGFPTAKSLAGSLTVNKKDHAWNLAMLGLAMRGGANQETVPIGSYMDTYAGNVAVWDDQAAQAIFNKLK</sequence>
<evidence type="ECO:0000313" key="5">
    <source>
        <dbReference type="EMBL" id="AEI08878.1"/>
    </source>
</evidence>
<dbReference type="KEGG" id="crd:CRES_0515"/>
<proteinExistence type="inferred from homology"/>
<dbReference type="Proteomes" id="UP000000492">
    <property type="component" value="Chromosome"/>
</dbReference>
<evidence type="ECO:0000256" key="3">
    <source>
        <dbReference type="SAM" id="Phobius"/>
    </source>
</evidence>
<feature type="compositionally biased region" description="Basic and acidic residues" evidence="2">
    <location>
        <begin position="45"/>
        <end position="55"/>
    </location>
</feature>
<dbReference type="eggNOG" id="COG1316">
    <property type="taxonomic scope" value="Bacteria"/>
</dbReference>
<feature type="transmembrane region" description="Helical" evidence="3">
    <location>
        <begin position="179"/>
        <end position="201"/>
    </location>
</feature>
<dbReference type="HOGENOM" id="CLU_016455_0_1_11"/>
<comment type="similarity">
    <text evidence="1">Belongs to the LytR/CpsA/Psr (LCP) family.</text>
</comment>
<dbReference type="InterPro" id="IPR004474">
    <property type="entry name" value="LytR_CpsA_psr"/>
</dbReference>
<evidence type="ECO:0000313" key="6">
    <source>
        <dbReference type="Proteomes" id="UP000000492"/>
    </source>
</evidence>
<dbReference type="GO" id="GO:0003677">
    <property type="term" value="F:DNA binding"/>
    <property type="evidence" value="ECO:0007669"/>
    <property type="project" value="UniProtKB-KW"/>
</dbReference>
<accession>F8DYN6</accession>
<dbReference type="Pfam" id="PF03816">
    <property type="entry name" value="LytR_cpsA_psr"/>
    <property type="match status" value="1"/>
</dbReference>
<dbReference type="EMBL" id="CP002857">
    <property type="protein sequence ID" value="AEI08878.1"/>
    <property type="molecule type" value="Genomic_DNA"/>
</dbReference>
<organism evidence="5 6">
    <name type="scientific">Corynebacterium resistens (strain DSM 45100 / JCM 12819 / GTC 2026 / SICGH 158)</name>
    <dbReference type="NCBI Taxonomy" id="662755"/>
    <lineage>
        <taxon>Bacteria</taxon>
        <taxon>Bacillati</taxon>
        <taxon>Actinomycetota</taxon>
        <taxon>Actinomycetes</taxon>
        <taxon>Mycobacteriales</taxon>
        <taxon>Corynebacteriaceae</taxon>
        <taxon>Corynebacterium</taxon>
    </lineage>
</organism>
<feature type="domain" description="Cell envelope-related transcriptional attenuator" evidence="4">
    <location>
        <begin position="256"/>
        <end position="400"/>
    </location>
</feature>
<dbReference type="AlphaFoldDB" id="F8DYN6"/>
<dbReference type="PANTHER" id="PTHR33392:SF6">
    <property type="entry name" value="POLYISOPRENYL-TEICHOIC ACID--PEPTIDOGLYCAN TEICHOIC ACID TRANSFERASE TAGU"/>
    <property type="match status" value="1"/>
</dbReference>
<feature type="compositionally biased region" description="Basic and acidic residues" evidence="2">
    <location>
        <begin position="1"/>
        <end position="29"/>
    </location>
</feature>
<feature type="region of interest" description="Disordered" evidence="2">
    <location>
        <begin position="1"/>
        <end position="167"/>
    </location>
</feature>
<evidence type="ECO:0000256" key="2">
    <source>
        <dbReference type="SAM" id="MobiDB-lite"/>
    </source>
</evidence>
<keyword evidence="3" id="KW-0472">Membrane</keyword>
<gene>
    <name evidence="5" type="primary">lytR2</name>
    <name evidence="5" type="ordered locus">CRES_0515</name>
</gene>
<name>F8DYN6_CORRG</name>